<dbReference type="Proteomes" id="UP000241394">
    <property type="component" value="Chromosome LG14"/>
</dbReference>
<evidence type="ECO:0000256" key="2">
    <source>
        <dbReference type="ARBA" id="ARBA00022737"/>
    </source>
</evidence>
<accession>A0A2R6QMN8</accession>
<dbReference type="FunFam" id="1.25.40.10:FF:000427">
    <property type="entry name" value="Pentatricopeptide repeat-containing protein chloroplastic"/>
    <property type="match status" value="1"/>
</dbReference>
<dbReference type="InterPro" id="IPR011990">
    <property type="entry name" value="TPR-like_helical_dom_sf"/>
</dbReference>
<reference evidence="4 5" key="1">
    <citation type="submission" date="2017-07" db="EMBL/GenBank/DDBJ databases">
        <title>An improved, manually edited Actinidia chinensis var. chinensis (kiwifruit) genome highlights the challenges associated with draft genomes and gene prediction in plants.</title>
        <authorList>
            <person name="Pilkington S."/>
            <person name="Crowhurst R."/>
            <person name="Hilario E."/>
            <person name="Nardozza S."/>
            <person name="Fraser L."/>
            <person name="Peng Y."/>
            <person name="Gunaseelan K."/>
            <person name="Simpson R."/>
            <person name="Tahir J."/>
            <person name="Deroles S."/>
            <person name="Templeton K."/>
            <person name="Luo Z."/>
            <person name="Davy M."/>
            <person name="Cheng C."/>
            <person name="Mcneilage M."/>
            <person name="Scaglione D."/>
            <person name="Liu Y."/>
            <person name="Zhang Q."/>
            <person name="Datson P."/>
            <person name="De Silva N."/>
            <person name="Gardiner S."/>
            <person name="Bassett H."/>
            <person name="Chagne D."/>
            <person name="Mccallum J."/>
            <person name="Dzierzon H."/>
            <person name="Deng C."/>
            <person name="Wang Y.-Y."/>
            <person name="Barron N."/>
            <person name="Manako K."/>
            <person name="Bowen J."/>
            <person name="Foster T."/>
            <person name="Erridge Z."/>
            <person name="Tiffin H."/>
            <person name="Waite C."/>
            <person name="Davies K."/>
            <person name="Grierson E."/>
            <person name="Laing W."/>
            <person name="Kirk R."/>
            <person name="Chen X."/>
            <person name="Wood M."/>
            <person name="Montefiori M."/>
            <person name="Brummell D."/>
            <person name="Schwinn K."/>
            <person name="Catanach A."/>
            <person name="Fullerton C."/>
            <person name="Li D."/>
            <person name="Meiyalaghan S."/>
            <person name="Nieuwenhuizen N."/>
            <person name="Read N."/>
            <person name="Prakash R."/>
            <person name="Hunter D."/>
            <person name="Zhang H."/>
            <person name="Mckenzie M."/>
            <person name="Knabel M."/>
            <person name="Harris A."/>
            <person name="Allan A."/>
            <person name="Chen A."/>
            <person name="Janssen B."/>
            <person name="Plunkett B."/>
            <person name="Dwamena C."/>
            <person name="Voogd C."/>
            <person name="Leif D."/>
            <person name="Lafferty D."/>
            <person name="Souleyre E."/>
            <person name="Varkonyi-Gasic E."/>
            <person name="Gambi F."/>
            <person name="Hanley J."/>
            <person name="Yao J.-L."/>
            <person name="Cheung J."/>
            <person name="David K."/>
            <person name="Warren B."/>
            <person name="Marsh K."/>
            <person name="Snowden K."/>
            <person name="Lin-Wang K."/>
            <person name="Brian L."/>
            <person name="Martinez-Sanchez M."/>
            <person name="Wang M."/>
            <person name="Ileperuma N."/>
            <person name="Macnee N."/>
            <person name="Campin R."/>
            <person name="Mcatee P."/>
            <person name="Drummond R."/>
            <person name="Espley R."/>
            <person name="Ireland H."/>
            <person name="Wu R."/>
            <person name="Atkinson R."/>
            <person name="Karunairetnam S."/>
            <person name="Bulley S."/>
            <person name="Chunkath S."/>
            <person name="Hanley Z."/>
            <person name="Storey R."/>
            <person name="Thrimawithana A."/>
            <person name="Thomson S."/>
            <person name="David C."/>
            <person name="Testolin R."/>
        </authorList>
    </citation>
    <scope>NUCLEOTIDE SEQUENCE [LARGE SCALE GENOMIC DNA]</scope>
    <source>
        <strain evidence="5">cv. Red5</strain>
        <tissue evidence="4">Young leaf</tissue>
    </source>
</reference>
<dbReference type="GO" id="GO:0009451">
    <property type="term" value="P:RNA modification"/>
    <property type="evidence" value="ECO:0007669"/>
    <property type="project" value="InterPro"/>
</dbReference>
<dbReference type="InParanoid" id="A0A2R6QMN8"/>
<dbReference type="OrthoDB" id="185373at2759"/>
<dbReference type="STRING" id="1590841.A0A2R6QMN8"/>
<gene>
    <name evidence="4" type="ORF">CEY00_Acc15463</name>
</gene>
<dbReference type="Gene3D" id="1.25.40.10">
    <property type="entry name" value="Tetratricopeptide repeat domain"/>
    <property type="match status" value="3"/>
</dbReference>
<name>A0A2R6QMN8_ACTCC</name>
<dbReference type="InterPro" id="IPR046960">
    <property type="entry name" value="PPR_At4g14850-like_plant"/>
</dbReference>
<feature type="repeat" description="PPR" evidence="3">
    <location>
        <begin position="336"/>
        <end position="370"/>
    </location>
</feature>
<dbReference type="Pfam" id="PF01535">
    <property type="entry name" value="PPR"/>
    <property type="match status" value="3"/>
</dbReference>
<reference evidence="5" key="2">
    <citation type="journal article" date="2018" name="BMC Genomics">
        <title>A manually annotated Actinidia chinensis var. chinensis (kiwifruit) genome highlights the challenges associated with draft genomes and gene prediction in plants.</title>
        <authorList>
            <person name="Pilkington S.M."/>
            <person name="Crowhurst R."/>
            <person name="Hilario E."/>
            <person name="Nardozza S."/>
            <person name="Fraser L."/>
            <person name="Peng Y."/>
            <person name="Gunaseelan K."/>
            <person name="Simpson R."/>
            <person name="Tahir J."/>
            <person name="Deroles S.C."/>
            <person name="Templeton K."/>
            <person name="Luo Z."/>
            <person name="Davy M."/>
            <person name="Cheng C."/>
            <person name="McNeilage M."/>
            <person name="Scaglione D."/>
            <person name="Liu Y."/>
            <person name="Zhang Q."/>
            <person name="Datson P."/>
            <person name="De Silva N."/>
            <person name="Gardiner S.E."/>
            <person name="Bassett H."/>
            <person name="Chagne D."/>
            <person name="McCallum J."/>
            <person name="Dzierzon H."/>
            <person name="Deng C."/>
            <person name="Wang Y.Y."/>
            <person name="Barron L."/>
            <person name="Manako K."/>
            <person name="Bowen J."/>
            <person name="Foster T.M."/>
            <person name="Erridge Z.A."/>
            <person name="Tiffin H."/>
            <person name="Waite C.N."/>
            <person name="Davies K.M."/>
            <person name="Grierson E.P."/>
            <person name="Laing W.A."/>
            <person name="Kirk R."/>
            <person name="Chen X."/>
            <person name="Wood M."/>
            <person name="Montefiori M."/>
            <person name="Brummell D.A."/>
            <person name="Schwinn K.E."/>
            <person name="Catanach A."/>
            <person name="Fullerton C."/>
            <person name="Li D."/>
            <person name="Meiyalaghan S."/>
            <person name="Nieuwenhuizen N."/>
            <person name="Read N."/>
            <person name="Prakash R."/>
            <person name="Hunter D."/>
            <person name="Zhang H."/>
            <person name="McKenzie M."/>
            <person name="Knabel M."/>
            <person name="Harris A."/>
            <person name="Allan A.C."/>
            <person name="Gleave A."/>
            <person name="Chen A."/>
            <person name="Janssen B.J."/>
            <person name="Plunkett B."/>
            <person name="Ampomah-Dwamena C."/>
            <person name="Voogd C."/>
            <person name="Leif D."/>
            <person name="Lafferty D."/>
            <person name="Souleyre E.J.F."/>
            <person name="Varkonyi-Gasic E."/>
            <person name="Gambi F."/>
            <person name="Hanley J."/>
            <person name="Yao J.L."/>
            <person name="Cheung J."/>
            <person name="David K.M."/>
            <person name="Warren B."/>
            <person name="Marsh K."/>
            <person name="Snowden K.C."/>
            <person name="Lin-Wang K."/>
            <person name="Brian L."/>
            <person name="Martinez-Sanchez M."/>
            <person name="Wang M."/>
            <person name="Ileperuma N."/>
            <person name="Macnee N."/>
            <person name="Campin R."/>
            <person name="McAtee P."/>
            <person name="Drummond R.S.M."/>
            <person name="Espley R.V."/>
            <person name="Ireland H.S."/>
            <person name="Wu R."/>
            <person name="Atkinson R.G."/>
            <person name="Karunairetnam S."/>
            <person name="Bulley S."/>
            <person name="Chunkath S."/>
            <person name="Hanley Z."/>
            <person name="Storey R."/>
            <person name="Thrimawithana A.H."/>
            <person name="Thomson S."/>
            <person name="David C."/>
            <person name="Testolin R."/>
            <person name="Huang H."/>
            <person name="Hellens R.P."/>
            <person name="Schaffer R.J."/>
        </authorList>
    </citation>
    <scope>NUCLEOTIDE SEQUENCE [LARGE SCALE GENOMIC DNA]</scope>
    <source>
        <strain evidence="5">cv. Red5</strain>
    </source>
</reference>
<dbReference type="GO" id="GO:0003729">
    <property type="term" value="F:mRNA binding"/>
    <property type="evidence" value="ECO:0007669"/>
    <property type="project" value="UniProtKB-ARBA"/>
</dbReference>
<keyword evidence="5" id="KW-1185">Reference proteome</keyword>
<organism evidence="4 5">
    <name type="scientific">Actinidia chinensis var. chinensis</name>
    <name type="common">Chinese soft-hair kiwi</name>
    <dbReference type="NCBI Taxonomy" id="1590841"/>
    <lineage>
        <taxon>Eukaryota</taxon>
        <taxon>Viridiplantae</taxon>
        <taxon>Streptophyta</taxon>
        <taxon>Embryophyta</taxon>
        <taxon>Tracheophyta</taxon>
        <taxon>Spermatophyta</taxon>
        <taxon>Magnoliopsida</taxon>
        <taxon>eudicotyledons</taxon>
        <taxon>Gunneridae</taxon>
        <taxon>Pentapetalae</taxon>
        <taxon>asterids</taxon>
        <taxon>Ericales</taxon>
        <taxon>Actinidiaceae</taxon>
        <taxon>Actinidia</taxon>
    </lineage>
</organism>
<dbReference type="PANTHER" id="PTHR47926">
    <property type="entry name" value="PENTATRICOPEPTIDE REPEAT-CONTAINING PROTEIN"/>
    <property type="match status" value="1"/>
</dbReference>
<dbReference type="AlphaFoldDB" id="A0A2R6QMN8"/>
<dbReference type="FunFam" id="1.25.40.10:FF:000227">
    <property type="entry name" value="Pentatricopeptide repeat-containing protein At3g13880"/>
    <property type="match status" value="1"/>
</dbReference>
<dbReference type="OMA" id="FWNAMIM"/>
<dbReference type="PROSITE" id="PS51375">
    <property type="entry name" value="PPR"/>
    <property type="match status" value="4"/>
</dbReference>
<comment type="similarity">
    <text evidence="1">Belongs to the PPR family. PCMP-H subfamily.</text>
</comment>
<dbReference type="EMBL" id="NKQK01000014">
    <property type="protein sequence ID" value="PSS11190.1"/>
    <property type="molecule type" value="Genomic_DNA"/>
</dbReference>
<feature type="repeat" description="PPR" evidence="3">
    <location>
        <begin position="199"/>
        <end position="233"/>
    </location>
</feature>
<keyword evidence="2" id="KW-0677">Repeat</keyword>
<dbReference type="Pfam" id="PF20431">
    <property type="entry name" value="E_motif"/>
    <property type="match status" value="1"/>
</dbReference>
<dbReference type="NCBIfam" id="TIGR00756">
    <property type="entry name" value="PPR"/>
    <property type="match status" value="5"/>
</dbReference>
<dbReference type="FunFam" id="1.25.40.10:FF:000690">
    <property type="entry name" value="Pentatricopeptide repeat-containing protein"/>
    <property type="match status" value="1"/>
</dbReference>
<dbReference type="InterPro" id="IPR046848">
    <property type="entry name" value="E_motif"/>
</dbReference>
<evidence type="ECO:0000256" key="1">
    <source>
        <dbReference type="ARBA" id="ARBA00006643"/>
    </source>
</evidence>
<dbReference type="Gramene" id="PSS11190">
    <property type="protein sequence ID" value="PSS11190"/>
    <property type="gene ID" value="CEY00_Acc15463"/>
</dbReference>
<sequence>MIKAYSSSQSPKISILMYNKMRVCENIAADNYTYPFVFRACANVCDVEKGREVHGVVLRKGFDSDRFLQSSLVNFYAVCGEIASARKVFDEFPEKDVVFWNAMIMGYARKGMVFEALEVFEEMLEVGEVKPNEGTLLGLISVCTSLKDLKMGREIHGYVKKEMGLSREVKLGAALIDLYSKCGCLDDARKVFEEMPEKNAVVWNSLICGYSQVGSLHEAIDLFRQMGNSNVKPDRFTISALLGVCAQTGAFSLGNWVRKFAENNGIWDAHIGTSLIDMYAKCGFILMAREVFDRIPSRERTVATWNAIISGYASYGHADPVITLFHEVKRSGARPDSITFLAVLHVCAHAGLVDKGKQFFDLMKYYKITPNVEHYGCMVDLLGRAGFLKEARELIMKMEIKPNAVVWAALLGACSIHGDIETGEWAALNIFKLDSMDGGSYVLLGNLYAGARRFSRVKAVREMMVEKGICKPPGCSMIEIDDVVHEFLVVDKSHCRSLEIYTVLDELSMKLKMAGYMPMLSLDEENIESNPST</sequence>
<dbReference type="PANTHER" id="PTHR47926:SF386">
    <property type="entry name" value="PENTATRICOPEPTIDE REPEAT-CONTAINING PROTEIN"/>
    <property type="match status" value="1"/>
</dbReference>
<feature type="repeat" description="PPR" evidence="3">
    <location>
        <begin position="96"/>
        <end position="130"/>
    </location>
</feature>
<evidence type="ECO:0000313" key="5">
    <source>
        <dbReference type="Proteomes" id="UP000241394"/>
    </source>
</evidence>
<comment type="caution">
    <text evidence="4">The sequence shown here is derived from an EMBL/GenBank/DDBJ whole genome shotgun (WGS) entry which is preliminary data.</text>
</comment>
<feature type="repeat" description="PPR" evidence="3">
    <location>
        <begin position="301"/>
        <end position="335"/>
    </location>
</feature>
<evidence type="ECO:0000313" key="4">
    <source>
        <dbReference type="EMBL" id="PSS11190.1"/>
    </source>
</evidence>
<evidence type="ECO:0000256" key="3">
    <source>
        <dbReference type="PROSITE-ProRule" id="PRU00708"/>
    </source>
</evidence>
<proteinExistence type="inferred from homology"/>
<protein>
    <submittedName>
        <fullName evidence="4">Pentatricopeptide repeat-containing protein</fullName>
    </submittedName>
</protein>
<dbReference type="SUPFAM" id="SSF48452">
    <property type="entry name" value="TPR-like"/>
    <property type="match status" value="1"/>
</dbReference>
<dbReference type="InterPro" id="IPR002885">
    <property type="entry name" value="PPR_rpt"/>
</dbReference>
<dbReference type="Pfam" id="PF13041">
    <property type="entry name" value="PPR_2"/>
    <property type="match status" value="2"/>
</dbReference>